<gene>
    <name evidence="2" type="ORF">Dpo_2c01800</name>
</gene>
<feature type="domain" description="Glycosyl transferase family 4" evidence="1">
    <location>
        <begin position="4"/>
        <end position="33"/>
    </location>
</feature>
<evidence type="ECO:0000259" key="1">
    <source>
        <dbReference type="Pfam" id="PF12000"/>
    </source>
</evidence>
<dbReference type="OrthoDB" id="5416057at2"/>
<dbReference type="Pfam" id="PF12000">
    <property type="entry name" value="Glyco_trans_4_3"/>
    <property type="match status" value="1"/>
</dbReference>
<organism evidence="2 3">
    <name type="scientific">Desulfotignum phosphitoxidans DSM 13687</name>
    <dbReference type="NCBI Taxonomy" id="1286635"/>
    <lineage>
        <taxon>Bacteria</taxon>
        <taxon>Pseudomonadati</taxon>
        <taxon>Thermodesulfobacteriota</taxon>
        <taxon>Desulfobacteria</taxon>
        <taxon>Desulfobacterales</taxon>
        <taxon>Desulfobacteraceae</taxon>
        <taxon>Desulfotignum</taxon>
    </lineage>
</organism>
<name>S0G709_9BACT</name>
<dbReference type="RefSeq" id="WP_006964751.1">
    <property type="nucleotide sequence ID" value="NZ_APJX01000002.1"/>
</dbReference>
<comment type="caution">
    <text evidence="2">The sequence shown here is derived from an EMBL/GenBank/DDBJ whole genome shotgun (WGS) entry which is preliminary data.</text>
</comment>
<dbReference type="EMBL" id="APJX01000002">
    <property type="protein sequence ID" value="EMS80491.1"/>
    <property type="molecule type" value="Genomic_DNA"/>
</dbReference>
<dbReference type="Proteomes" id="UP000014216">
    <property type="component" value="Unassembled WGS sequence"/>
</dbReference>
<protein>
    <recommendedName>
        <fullName evidence="1">Glycosyl transferase family 4 domain-containing protein</fullName>
    </recommendedName>
</protein>
<evidence type="ECO:0000313" key="2">
    <source>
        <dbReference type="EMBL" id="EMS80491.1"/>
    </source>
</evidence>
<evidence type="ECO:0000313" key="3">
    <source>
        <dbReference type="Proteomes" id="UP000014216"/>
    </source>
</evidence>
<keyword evidence="3" id="KW-1185">Reference proteome</keyword>
<dbReference type="InterPro" id="IPR022623">
    <property type="entry name" value="Glyco_trans_4"/>
</dbReference>
<reference evidence="2 3" key="1">
    <citation type="journal article" date="2013" name="Genome Announc.">
        <title>Draft Genome Sequence of Desulfotignum phosphitoxidans DSM 13687 Strain FiPS-3.</title>
        <authorList>
            <person name="Poehlein A."/>
            <person name="Daniel R."/>
            <person name="Simeonova D.D."/>
        </authorList>
    </citation>
    <scope>NUCLEOTIDE SEQUENCE [LARGE SCALE GENOMIC DNA]</scope>
    <source>
        <strain evidence="2 3">DSM 13687</strain>
    </source>
</reference>
<proteinExistence type="predicted"/>
<dbReference type="AlphaFoldDB" id="S0G709"/>
<accession>S0G709</accession>
<sequence>MRKQSPARWQASTFPERFRKKISVVHDGIDTRQLIPWPDASMTLNHQIQVTRKDTVTDLLENPAERQRLGKNA</sequence>